<gene>
    <name evidence="1" type="ORF">TPC1_15800</name>
</gene>
<dbReference type="InterPro" id="IPR032675">
    <property type="entry name" value="LRR_dom_sf"/>
</dbReference>
<dbReference type="InterPro" id="IPR026906">
    <property type="entry name" value="LRR_5"/>
</dbReference>
<dbReference type="AlphaFoldDB" id="A0A146K8P5"/>
<dbReference type="SUPFAM" id="SSF52058">
    <property type="entry name" value="L domain-like"/>
    <property type="match status" value="1"/>
</dbReference>
<proteinExistence type="predicted"/>
<organism evidence="1">
    <name type="scientific">Trepomonas sp. PC1</name>
    <dbReference type="NCBI Taxonomy" id="1076344"/>
    <lineage>
        <taxon>Eukaryota</taxon>
        <taxon>Metamonada</taxon>
        <taxon>Diplomonadida</taxon>
        <taxon>Hexamitidae</taxon>
        <taxon>Hexamitinae</taxon>
        <taxon>Trepomonas</taxon>
    </lineage>
</organism>
<name>A0A146K8P5_9EUKA</name>
<dbReference type="Gene3D" id="3.80.10.10">
    <property type="entry name" value="Ribonuclease Inhibitor"/>
    <property type="match status" value="1"/>
</dbReference>
<evidence type="ECO:0000313" key="1">
    <source>
        <dbReference type="EMBL" id="JAP92304.1"/>
    </source>
</evidence>
<reference evidence="1" key="1">
    <citation type="submission" date="2015-07" db="EMBL/GenBank/DDBJ databases">
        <title>Adaptation to a free-living lifestyle via gene acquisitions in the diplomonad Trepomonas sp. PC1.</title>
        <authorList>
            <person name="Xu F."/>
            <person name="Jerlstrom-Hultqvist J."/>
            <person name="Kolisko M."/>
            <person name="Simpson A.G.B."/>
            <person name="Roger A.J."/>
            <person name="Svard S.G."/>
            <person name="Andersson J.O."/>
        </authorList>
    </citation>
    <scope>NUCLEOTIDE SEQUENCE</scope>
    <source>
        <strain evidence="1">PC1</strain>
    </source>
</reference>
<sequence>SKQTVLFIYCPNVVKVNESAMRGFYGLKQFISKNLKEVGYGGFYGCASLEKIDVSKITKLNFQSFAFCQYLTNLWFDELEEIPDNCFQMCTGLRQIVGRDLKVVSSAAFTACQLPIKVVSPLLQPQDHYTVLQKPSLCQEVMTGDAYVERNKLLCAINLTKKHVQHIQILNK</sequence>
<feature type="non-terminal residue" evidence="1">
    <location>
        <position position="1"/>
    </location>
</feature>
<dbReference type="EMBL" id="GDID01004302">
    <property type="protein sequence ID" value="JAP92304.1"/>
    <property type="molecule type" value="Transcribed_RNA"/>
</dbReference>
<accession>A0A146K8P5</accession>
<protein>
    <submittedName>
        <fullName evidence="1">Leucine rich repeats-containing protein</fullName>
    </submittedName>
</protein>
<feature type="non-terminal residue" evidence="1">
    <location>
        <position position="172"/>
    </location>
</feature>
<dbReference type="Pfam" id="PF13306">
    <property type="entry name" value="LRR_5"/>
    <property type="match status" value="1"/>
</dbReference>